<organism evidence="2 3">
    <name type="scientific">Pyricularia grisea</name>
    <name type="common">Crabgrass-specific blast fungus</name>
    <name type="synonym">Magnaporthe grisea</name>
    <dbReference type="NCBI Taxonomy" id="148305"/>
    <lineage>
        <taxon>Eukaryota</taxon>
        <taxon>Fungi</taxon>
        <taxon>Dikarya</taxon>
        <taxon>Ascomycota</taxon>
        <taxon>Pezizomycotina</taxon>
        <taxon>Sordariomycetes</taxon>
        <taxon>Sordariomycetidae</taxon>
        <taxon>Magnaporthales</taxon>
        <taxon>Pyriculariaceae</taxon>
        <taxon>Pyricularia</taxon>
    </lineage>
</organism>
<sequence length="572" mass="65327">MANETLAAAPPAPQLNTGPVSIFFMVWGVTWTMLLVLGMTFLYYNRAMPLVRVRGLRLTFAAVILLHLYWIVCQFGLLIFELVPPEVMFWIMGMYVPWGIALFHASNSRFLYVAEAQKRFVGKTPAVREKPPVKNDKSLLGKFWKLEYERRIVVVVCVGMALQFLLLVTMYLLSRKYHPSFGIPGTEVTTTNPLERIMQLYSGWEWWPSILWQFFWAWIVAPYILYKSRGIKDTLGWRVQTIACCIAGLPATPLWLAALYLPSFAAVNRYFIPPQWICLSITFIEFFAIILPCWQVLTHKTLRRETLDAIANWESRRGGDKDGKQSFATESTKQESTTSTWRLLSEIEKATGQSESLFTMTALDYMLKRNPEPLREFSALRDFSGENIAFLSAVADWKAGAAKPDAPTDKSSLQSEEGVELRRVRFNDALQIYAEFVSARHAEFQVNIGSADQKRLDGVFGPATQILLGDSQRFDDLAVPFERESTDEGVERCRAQYFGEIPDEFNDEIFDDAEVSIKYLVLTNTWPKFVKQGRYSMSVNSVGSQSSDGNTEKEIGRVKKYLRRMKVEVTAF</sequence>
<evidence type="ECO:0008006" key="4">
    <source>
        <dbReference type="Google" id="ProtNLM"/>
    </source>
</evidence>
<dbReference type="SUPFAM" id="SSF48097">
    <property type="entry name" value="Regulator of G-protein signaling, RGS"/>
    <property type="match status" value="1"/>
</dbReference>
<keyword evidence="1" id="KW-0812">Transmembrane</keyword>
<keyword evidence="2" id="KW-1185">Reference proteome</keyword>
<evidence type="ECO:0000313" key="3">
    <source>
        <dbReference type="RefSeq" id="XP_030976355.1"/>
    </source>
</evidence>
<proteinExistence type="predicted"/>
<dbReference type="InterPro" id="IPR036305">
    <property type="entry name" value="RGS_sf"/>
</dbReference>
<name>A0A6P8AN66_PYRGI</name>
<reference evidence="2 3" key="1">
    <citation type="journal article" date="2019" name="Mol. Biol. Evol.">
        <title>Blast fungal genomes show frequent chromosomal changes, gene gains and losses, and effector gene turnover.</title>
        <authorList>
            <person name="Gomez Luciano L.B."/>
            <person name="Jason Tsai I."/>
            <person name="Chuma I."/>
            <person name="Tosa Y."/>
            <person name="Chen Y.H."/>
            <person name="Li J.Y."/>
            <person name="Li M.Y."/>
            <person name="Jade Lu M.Y."/>
            <person name="Nakayashiki H."/>
            <person name="Li W.H."/>
        </authorList>
    </citation>
    <scope>NUCLEOTIDE SEQUENCE [LARGE SCALE GENOMIC DNA]</scope>
    <source>
        <strain evidence="2 3">NI907</strain>
    </source>
</reference>
<gene>
    <name evidence="3" type="ORF">PgNI_11515</name>
</gene>
<dbReference type="KEGG" id="pgri:PgNI_11515"/>
<keyword evidence="1" id="KW-0472">Membrane</keyword>
<accession>A0A6P8AN66</accession>
<protein>
    <recommendedName>
        <fullName evidence="4">RGS domain-containing protein</fullName>
    </recommendedName>
</protein>
<dbReference type="AlphaFoldDB" id="A0A6P8AN66"/>
<feature type="transmembrane region" description="Helical" evidence="1">
    <location>
        <begin position="56"/>
        <end position="81"/>
    </location>
</feature>
<dbReference type="Gene3D" id="1.10.167.10">
    <property type="entry name" value="Regulator of G-protein Signalling 4, domain 2"/>
    <property type="match status" value="1"/>
</dbReference>
<evidence type="ECO:0000313" key="2">
    <source>
        <dbReference type="Proteomes" id="UP000515153"/>
    </source>
</evidence>
<feature type="transmembrane region" description="Helical" evidence="1">
    <location>
        <begin position="206"/>
        <end position="225"/>
    </location>
</feature>
<dbReference type="RefSeq" id="XP_030976355.1">
    <property type="nucleotide sequence ID" value="XM_031131481.1"/>
</dbReference>
<feature type="transmembrane region" description="Helical" evidence="1">
    <location>
        <begin position="273"/>
        <end position="294"/>
    </location>
</feature>
<feature type="transmembrane region" description="Helical" evidence="1">
    <location>
        <begin position="152"/>
        <end position="173"/>
    </location>
</feature>
<keyword evidence="1" id="KW-1133">Transmembrane helix</keyword>
<reference evidence="3" key="3">
    <citation type="submission" date="2025-08" db="UniProtKB">
        <authorList>
            <consortium name="RefSeq"/>
        </authorList>
    </citation>
    <scope>IDENTIFICATION</scope>
    <source>
        <strain evidence="3">NI907</strain>
    </source>
</reference>
<dbReference type="InterPro" id="IPR044926">
    <property type="entry name" value="RGS_subdomain_2"/>
</dbReference>
<dbReference type="GeneID" id="41966386"/>
<reference evidence="3" key="2">
    <citation type="submission" date="2019-10" db="EMBL/GenBank/DDBJ databases">
        <authorList>
            <consortium name="NCBI Genome Project"/>
        </authorList>
    </citation>
    <scope>NUCLEOTIDE SEQUENCE</scope>
    <source>
        <strain evidence="3">NI907</strain>
    </source>
</reference>
<dbReference type="Proteomes" id="UP000515153">
    <property type="component" value="Chromosome V"/>
</dbReference>
<feature type="transmembrane region" description="Helical" evidence="1">
    <location>
        <begin position="20"/>
        <end position="44"/>
    </location>
</feature>
<evidence type="ECO:0000256" key="1">
    <source>
        <dbReference type="SAM" id="Phobius"/>
    </source>
</evidence>
<feature type="transmembrane region" description="Helical" evidence="1">
    <location>
        <begin position="237"/>
        <end position="261"/>
    </location>
</feature>
<feature type="transmembrane region" description="Helical" evidence="1">
    <location>
        <begin position="87"/>
        <end position="105"/>
    </location>
</feature>